<protein>
    <submittedName>
        <fullName evidence="1">Uncharacterized protein</fullName>
    </submittedName>
</protein>
<proteinExistence type="predicted"/>
<sequence>MLIIPCFFFPFRPMKGRISAPSWIKYRITVNVAIQVQPFSLNSHLTRFILLILFRFALNIPLNNDC</sequence>
<dbReference type="AlphaFoldDB" id="A0AAN9PWY0"/>
<organism evidence="1 2">
    <name type="scientific">Clitoria ternatea</name>
    <name type="common">Butterfly pea</name>
    <dbReference type="NCBI Taxonomy" id="43366"/>
    <lineage>
        <taxon>Eukaryota</taxon>
        <taxon>Viridiplantae</taxon>
        <taxon>Streptophyta</taxon>
        <taxon>Embryophyta</taxon>
        <taxon>Tracheophyta</taxon>
        <taxon>Spermatophyta</taxon>
        <taxon>Magnoliopsida</taxon>
        <taxon>eudicotyledons</taxon>
        <taxon>Gunneridae</taxon>
        <taxon>Pentapetalae</taxon>
        <taxon>rosids</taxon>
        <taxon>fabids</taxon>
        <taxon>Fabales</taxon>
        <taxon>Fabaceae</taxon>
        <taxon>Papilionoideae</taxon>
        <taxon>50 kb inversion clade</taxon>
        <taxon>NPAAA clade</taxon>
        <taxon>indigoferoid/millettioid clade</taxon>
        <taxon>Phaseoleae</taxon>
        <taxon>Clitoria</taxon>
    </lineage>
</organism>
<dbReference type="EMBL" id="JAYKXN010000002">
    <property type="protein sequence ID" value="KAK7311823.1"/>
    <property type="molecule type" value="Genomic_DNA"/>
</dbReference>
<dbReference type="Proteomes" id="UP001359559">
    <property type="component" value="Unassembled WGS sequence"/>
</dbReference>
<name>A0AAN9PWY0_CLITE</name>
<keyword evidence="2" id="KW-1185">Reference proteome</keyword>
<evidence type="ECO:0000313" key="2">
    <source>
        <dbReference type="Proteomes" id="UP001359559"/>
    </source>
</evidence>
<evidence type="ECO:0000313" key="1">
    <source>
        <dbReference type="EMBL" id="KAK7311823.1"/>
    </source>
</evidence>
<gene>
    <name evidence="1" type="ORF">RJT34_10200</name>
</gene>
<accession>A0AAN9PWY0</accession>
<reference evidence="1 2" key="1">
    <citation type="submission" date="2024-01" db="EMBL/GenBank/DDBJ databases">
        <title>The genomes of 5 underutilized Papilionoideae crops provide insights into root nodulation and disease resistance.</title>
        <authorList>
            <person name="Yuan L."/>
        </authorList>
    </citation>
    <scope>NUCLEOTIDE SEQUENCE [LARGE SCALE GENOMIC DNA]</scope>
    <source>
        <strain evidence="1">LY-2023</strain>
        <tissue evidence="1">Leaf</tissue>
    </source>
</reference>
<comment type="caution">
    <text evidence="1">The sequence shown here is derived from an EMBL/GenBank/DDBJ whole genome shotgun (WGS) entry which is preliminary data.</text>
</comment>